<proteinExistence type="predicted"/>
<evidence type="ECO:0000313" key="2">
    <source>
        <dbReference type="Proteomes" id="UP000886998"/>
    </source>
</evidence>
<dbReference type="OrthoDB" id="10053386at2759"/>
<keyword evidence="2" id="KW-1185">Reference proteome</keyword>
<comment type="caution">
    <text evidence="1">The sequence shown here is derived from an EMBL/GenBank/DDBJ whole genome shotgun (WGS) entry which is preliminary data.</text>
</comment>
<dbReference type="Proteomes" id="UP000886998">
    <property type="component" value="Unassembled WGS sequence"/>
</dbReference>
<organism evidence="1 2">
    <name type="scientific">Trichonephila inaurata madagascariensis</name>
    <dbReference type="NCBI Taxonomy" id="2747483"/>
    <lineage>
        <taxon>Eukaryota</taxon>
        <taxon>Metazoa</taxon>
        <taxon>Ecdysozoa</taxon>
        <taxon>Arthropoda</taxon>
        <taxon>Chelicerata</taxon>
        <taxon>Arachnida</taxon>
        <taxon>Araneae</taxon>
        <taxon>Araneomorphae</taxon>
        <taxon>Entelegynae</taxon>
        <taxon>Araneoidea</taxon>
        <taxon>Nephilidae</taxon>
        <taxon>Trichonephila</taxon>
        <taxon>Trichonephila inaurata</taxon>
    </lineage>
</organism>
<reference evidence="1" key="1">
    <citation type="submission" date="2020-08" db="EMBL/GenBank/DDBJ databases">
        <title>Multicomponent nature underlies the extraordinary mechanical properties of spider dragline silk.</title>
        <authorList>
            <person name="Kono N."/>
            <person name="Nakamura H."/>
            <person name="Mori M."/>
            <person name="Yoshida Y."/>
            <person name="Ohtoshi R."/>
            <person name="Malay A.D."/>
            <person name="Moran D.A.P."/>
            <person name="Tomita M."/>
            <person name="Numata K."/>
            <person name="Arakawa K."/>
        </authorList>
    </citation>
    <scope>NUCLEOTIDE SEQUENCE</scope>
</reference>
<name>A0A8X6X9J3_9ARAC</name>
<gene>
    <name evidence="1" type="ORF">TNIN_285081</name>
</gene>
<evidence type="ECO:0000313" key="1">
    <source>
        <dbReference type="EMBL" id="GFY49179.1"/>
    </source>
</evidence>
<protein>
    <submittedName>
        <fullName evidence="1">Uncharacterized protein</fullName>
    </submittedName>
</protein>
<dbReference type="AlphaFoldDB" id="A0A8X6X9J3"/>
<sequence>MQPVYFFVDAECQAMEKATQRHNMLTAWFELNRTDPDANRYLYAPGCRWHRSRDLNRGSLLRSHLPLTSCDGMRPVGAASRIGGYHVTPCNAFLGKGNKQGMLQLAEELGVNVTSNVTVPSIKIAFTNSENYEEEIVKDLFGTIMANRKMEAELERAETVRLVEHALKEKELKLKFDLESFKVETGVSV</sequence>
<accession>A0A8X6X9J3</accession>
<dbReference type="EMBL" id="BMAV01006856">
    <property type="protein sequence ID" value="GFY49179.1"/>
    <property type="molecule type" value="Genomic_DNA"/>
</dbReference>